<feature type="transmembrane region" description="Helical" evidence="1">
    <location>
        <begin position="278"/>
        <end position="298"/>
    </location>
</feature>
<evidence type="ECO:0008006" key="5">
    <source>
        <dbReference type="Google" id="ProtNLM"/>
    </source>
</evidence>
<dbReference type="RefSeq" id="WP_097189214.1">
    <property type="nucleotide sequence ID" value="NZ_OBQK01000017.1"/>
</dbReference>
<reference evidence="2" key="1">
    <citation type="submission" date="2017-08" db="EMBL/GenBank/DDBJ databases">
        <authorList>
            <person name="de Groot N.N."/>
        </authorList>
    </citation>
    <scope>NUCLEOTIDE SEQUENCE [LARGE SCALE GENOMIC DNA]</scope>
    <source>
        <strain evidence="2">USBA17B2</strain>
    </source>
</reference>
<feature type="transmembrane region" description="Helical" evidence="1">
    <location>
        <begin position="305"/>
        <end position="324"/>
    </location>
</feature>
<protein>
    <recommendedName>
        <fullName evidence="5">4-amino-4-deoxy-L-arabinose transferase</fullName>
    </recommendedName>
</protein>
<feature type="transmembrane region" description="Helical" evidence="1">
    <location>
        <begin position="367"/>
        <end position="387"/>
    </location>
</feature>
<feature type="transmembrane region" description="Helical" evidence="1">
    <location>
        <begin position="393"/>
        <end position="411"/>
    </location>
</feature>
<evidence type="ECO:0000256" key="1">
    <source>
        <dbReference type="SAM" id="Phobius"/>
    </source>
</evidence>
<evidence type="ECO:0000313" key="4">
    <source>
        <dbReference type="Proteomes" id="UP000219688"/>
    </source>
</evidence>
<name>A0A285VW70_9MICO</name>
<feature type="transmembrane region" description="Helical" evidence="1">
    <location>
        <begin position="418"/>
        <end position="436"/>
    </location>
</feature>
<feature type="transmembrane region" description="Helical" evidence="1">
    <location>
        <begin position="49"/>
        <end position="67"/>
    </location>
</feature>
<dbReference type="EMBL" id="OBQK01000017">
    <property type="protein sequence ID" value="SOC57838.1"/>
    <property type="molecule type" value="Genomic_DNA"/>
</dbReference>
<keyword evidence="1" id="KW-0472">Membrane</keyword>
<feature type="transmembrane region" description="Helical" evidence="1">
    <location>
        <begin position="196"/>
        <end position="213"/>
    </location>
</feature>
<dbReference type="Proteomes" id="UP000219688">
    <property type="component" value="Unassembled WGS sequence"/>
</dbReference>
<keyword evidence="4" id="KW-1185">Reference proteome</keyword>
<dbReference type="AlphaFoldDB" id="A0A285VW70"/>
<feature type="transmembrane region" description="Helical" evidence="1">
    <location>
        <begin position="20"/>
        <end position="37"/>
    </location>
</feature>
<gene>
    <name evidence="2" type="ORF">SAMN05421879_11724</name>
    <name evidence="3" type="ORF">SAMN05421879_12013</name>
</gene>
<dbReference type="EMBL" id="OBQK01000020">
    <property type="protein sequence ID" value="SOC57999.1"/>
    <property type="molecule type" value="Genomic_DNA"/>
</dbReference>
<keyword evidence="1" id="KW-0812">Transmembrane</keyword>
<sequence length="586" mass="60454">MSQGEGGRGPGAVPWHPAHLVPAALAAVAGLAVVLATQRHGLDWTDESFVWVMIASNRVAVGEAWGFQHLLHPVWVAVGERVLPMRLLRVVGYLVMSGILTWAAARVLGASGVDLRRRERWFVLLVAQTGTLLAFSYPPRYLGYNELSAWTSALLCAVLAVGLVPRRDDGPLARTLPWATAGLLLPPLVVAKFTAGLAWLPVVAVLLVVAVPGTPQWRRLVAVLAGLVTGAVGLLFTGVPAVAVARNAVRLLGDGSAQAASDHSVSTILETYLDSTVLTGRALAIPVLLFLVLVLLCARTPRPRVAAAVAGLAVAGALAARLTWPWAVAGDWDGLGVVTAALGLCGAAAVLAGPATLPPSAPRPRPLLVLLVTPLLAAVGTNNAIWAHTIFSATAWAVLTGVALCLLARAAPAPVRTAPLLLGGLLVAVAATAVAYDVTVHPYRSTPYLAQTTPTTVPALAGLRLSADQAATADWLRSVAQEQGAADLPAVALHSPGHLLALNASGWASPWRGGSWEASVGQACADAPPRDLLVVEPAEPAARVAVERDRLVSALDGCGLAFPDDVAAVAERDGTTVWRLPPGGGG</sequence>
<feature type="transmembrane region" description="Helical" evidence="1">
    <location>
        <begin position="220"/>
        <end position="243"/>
    </location>
</feature>
<feature type="transmembrane region" description="Helical" evidence="1">
    <location>
        <begin position="87"/>
        <end position="109"/>
    </location>
</feature>
<evidence type="ECO:0000313" key="2">
    <source>
        <dbReference type="EMBL" id="SOC57838.1"/>
    </source>
</evidence>
<accession>A0A285VW70</accession>
<reference evidence="4" key="2">
    <citation type="submission" date="2017-08" db="EMBL/GenBank/DDBJ databases">
        <authorList>
            <person name="Varghese N."/>
            <person name="Submissions S."/>
        </authorList>
    </citation>
    <scope>NUCLEOTIDE SEQUENCE [LARGE SCALE GENOMIC DNA]</scope>
    <source>
        <strain evidence="4">USBA17B2</strain>
    </source>
</reference>
<feature type="transmembrane region" description="Helical" evidence="1">
    <location>
        <begin position="336"/>
        <end position="355"/>
    </location>
</feature>
<keyword evidence="1" id="KW-1133">Transmembrane helix</keyword>
<evidence type="ECO:0000313" key="3">
    <source>
        <dbReference type="EMBL" id="SOC57999.1"/>
    </source>
</evidence>
<feature type="transmembrane region" description="Helical" evidence="1">
    <location>
        <begin position="121"/>
        <end position="141"/>
    </location>
</feature>
<organism evidence="2 4">
    <name type="scientific">Ornithinimicrobium cerasi</name>
    <dbReference type="NCBI Taxonomy" id="2248773"/>
    <lineage>
        <taxon>Bacteria</taxon>
        <taxon>Bacillati</taxon>
        <taxon>Actinomycetota</taxon>
        <taxon>Actinomycetes</taxon>
        <taxon>Micrococcales</taxon>
        <taxon>Ornithinimicrobiaceae</taxon>
        <taxon>Ornithinimicrobium</taxon>
    </lineage>
</organism>
<proteinExistence type="predicted"/>